<dbReference type="EMBL" id="BHVU01000004">
    <property type="protein sequence ID" value="GCA91455.1"/>
    <property type="molecule type" value="Genomic_DNA"/>
</dbReference>
<dbReference type="Pfam" id="PF14261">
    <property type="entry name" value="DUF4351"/>
    <property type="match status" value="1"/>
</dbReference>
<feature type="domain" description="DUF4351" evidence="1">
    <location>
        <begin position="252"/>
        <end position="305"/>
    </location>
</feature>
<protein>
    <submittedName>
        <fullName evidence="2">DUF4351 domain-containing protein</fullName>
    </submittedName>
</protein>
<accession>A0A510PCH1</accession>
<dbReference type="Proteomes" id="UP000321223">
    <property type="component" value="Unassembled WGS sequence"/>
</dbReference>
<dbReference type="PANTHER" id="PTHR35586:SF1">
    <property type="entry name" value="SLL1691 PROTEIN"/>
    <property type="match status" value="1"/>
</dbReference>
<reference evidence="2 3" key="1">
    <citation type="journal article" date="2019" name="Appl. Environ. Microbiol.">
        <title>Co-occurrence of broad and narrow host-range viruses infecting the toxic bloom-forming cyanobacterium Microcystis aeruginosa.</title>
        <authorList>
            <person name="Morimoto D."/>
            <person name="Tominaga K."/>
            <person name="Nishimura Y."/>
            <person name="Yoshida N."/>
            <person name="Kimura S."/>
            <person name="Sako Y."/>
            <person name="Yoshida T."/>
        </authorList>
    </citation>
    <scope>NUCLEOTIDE SEQUENCE [LARGE SCALE GENOMIC DNA]</scope>
    <source>
        <strain evidence="2 3">11-30S32</strain>
    </source>
</reference>
<name>A0A510PCH1_MICAE</name>
<gene>
    <name evidence="2" type="ORF">MAE30S32_01070</name>
</gene>
<organism evidence="2 3">
    <name type="scientific">Microcystis aeruginosa 11-30S32</name>
    <dbReference type="NCBI Taxonomy" id="2358142"/>
    <lineage>
        <taxon>Bacteria</taxon>
        <taxon>Bacillati</taxon>
        <taxon>Cyanobacteriota</taxon>
        <taxon>Cyanophyceae</taxon>
        <taxon>Oscillatoriophycideae</taxon>
        <taxon>Chroococcales</taxon>
        <taxon>Microcystaceae</taxon>
        <taxon>Microcystis</taxon>
    </lineage>
</organism>
<dbReference type="InterPro" id="IPR025587">
    <property type="entry name" value="DUF4351"/>
</dbReference>
<evidence type="ECO:0000259" key="1">
    <source>
        <dbReference type="Pfam" id="PF14261"/>
    </source>
</evidence>
<dbReference type="AlphaFoldDB" id="A0A510PCH1"/>
<proteinExistence type="predicted"/>
<evidence type="ECO:0000313" key="3">
    <source>
        <dbReference type="Proteomes" id="UP000321223"/>
    </source>
</evidence>
<evidence type="ECO:0000313" key="2">
    <source>
        <dbReference type="EMBL" id="GCA91455.1"/>
    </source>
</evidence>
<dbReference type="RefSeq" id="WP_147068712.1">
    <property type="nucleotide sequence ID" value="NZ_BHVU01000004.1"/>
</dbReference>
<comment type="caution">
    <text evidence="2">The sequence shown here is derived from an EMBL/GenBank/DDBJ whole genome shotgun (WGS) entry which is preliminary data.</text>
</comment>
<sequence length="310" mass="36427">MTNNIDHDRLFKELISTFFVEFIELFFPQVMDYLDRDSITFLDKEVFTDVTEGERHESDLVAQVKFRGKESFFLIHLEAQESSRQGFNRRMFTYFARFHEKFVLPIYPIVIFSYSKPKRAAISQYVVDFPDFKVLEFNYQVVQLNRLNWRDFLNQPNPVASALMAKMSIAEKERAKVKAECLRLLITLRLDAARMQLISGFIDTYLNLNPVEEIQFQEEIRTFSQPVQEGVMQITTSWMRQGIEQGIERGIEREKTFIIRQLKRKLGEINPALETKIMQLSIDDVEALGEALFDFSTVEDLINWLNTLTA</sequence>
<dbReference type="PANTHER" id="PTHR35586">
    <property type="entry name" value="SLL1691 PROTEIN"/>
    <property type="match status" value="1"/>
</dbReference>